<dbReference type="AlphaFoldDB" id="A0A0W7WKS2"/>
<dbReference type="EMBL" id="LPXO01000004">
    <property type="protein sequence ID" value="KUF11216.1"/>
    <property type="molecule type" value="Genomic_DNA"/>
</dbReference>
<dbReference type="Pfam" id="PF12974">
    <property type="entry name" value="Phosphonate-bd"/>
    <property type="match status" value="1"/>
</dbReference>
<accession>A0A0W7WKS2</accession>
<gene>
    <name evidence="1" type="ORF">AVJ23_09205</name>
</gene>
<dbReference type="SUPFAM" id="SSF53850">
    <property type="entry name" value="Periplasmic binding protein-like II"/>
    <property type="match status" value="1"/>
</dbReference>
<protein>
    <recommendedName>
        <fullName evidence="3">Phosphate ABC transporter substrate-binding protein</fullName>
    </recommendedName>
</protein>
<dbReference type="Proteomes" id="UP000054396">
    <property type="component" value="Unassembled WGS sequence"/>
</dbReference>
<keyword evidence="2" id="KW-1185">Reference proteome</keyword>
<organism evidence="1 2">
    <name type="scientific">Pseudoponticoccus marisrubri</name>
    <dbReference type="NCBI Taxonomy" id="1685382"/>
    <lineage>
        <taxon>Bacteria</taxon>
        <taxon>Pseudomonadati</taxon>
        <taxon>Pseudomonadota</taxon>
        <taxon>Alphaproteobacteria</taxon>
        <taxon>Rhodobacterales</taxon>
        <taxon>Roseobacteraceae</taxon>
        <taxon>Pseudoponticoccus</taxon>
    </lineage>
</organism>
<name>A0A0W7WKS2_9RHOB</name>
<evidence type="ECO:0008006" key="3">
    <source>
        <dbReference type="Google" id="ProtNLM"/>
    </source>
</evidence>
<reference evidence="1 2" key="1">
    <citation type="submission" date="2015-12" db="EMBL/GenBank/DDBJ databases">
        <authorList>
            <person name="Shamseldin A."/>
            <person name="Moawad H."/>
            <person name="Abd El-Rahim W.M."/>
            <person name="Sadowsky M.J."/>
        </authorList>
    </citation>
    <scope>NUCLEOTIDE SEQUENCE [LARGE SCALE GENOMIC DNA]</scope>
    <source>
        <strain evidence="1 2">SJ5A-1</strain>
    </source>
</reference>
<comment type="caution">
    <text evidence="1">The sequence shown here is derived from an EMBL/GenBank/DDBJ whole genome shotgun (WGS) entry which is preliminary data.</text>
</comment>
<evidence type="ECO:0000313" key="1">
    <source>
        <dbReference type="EMBL" id="KUF11216.1"/>
    </source>
</evidence>
<sequence>MIAALPMYWRPETAASWRLFWRAVQAQLPQLPDLTAAEDLPADWYRHWRAPDLALSHLCGLPYARGLSEDVTYVGHFDFDLPGTPPGYYRSAIVTRQGEQPPWSELTLAYNSDDSQSGWGAARMTHPAGFTATLATGAHVNSARAIIEGRADIAFIDAVTLRILTRVLPDLVAGLQVHGHSVPTPGLPLIAARGTDPAPMRAALANALTTLPEAARADMGGPVALVQLAADAFDMLRADTGPVAAETG</sequence>
<evidence type="ECO:0000313" key="2">
    <source>
        <dbReference type="Proteomes" id="UP000054396"/>
    </source>
</evidence>
<dbReference type="STRING" id="1685382.AVJ23_09205"/>
<dbReference type="OrthoDB" id="7353682at2"/>
<proteinExistence type="predicted"/>
<dbReference type="RefSeq" id="WP_058861880.1">
    <property type="nucleotide sequence ID" value="NZ_LPXO01000004.1"/>
</dbReference>